<keyword evidence="1" id="KW-0732">Signal</keyword>
<reference evidence="3" key="1">
    <citation type="submission" date="2016-10" db="EMBL/GenBank/DDBJ databases">
        <authorList>
            <person name="Varghese N."/>
            <person name="Submissions S."/>
        </authorList>
    </citation>
    <scope>NUCLEOTIDE SEQUENCE [LARGE SCALE GENOMIC DNA]</scope>
    <source>
        <strain evidence="3">LMG 26416</strain>
    </source>
</reference>
<feature type="signal peptide" evidence="1">
    <location>
        <begin position="1"/>
        <end position="34"/>
    </location>
</feature>
<dbReference type="Proteomes" id="UP000199120">
    <property type="component" value="Unassembled WGS sequence"/>
</dbReference>
<gene>
    <name evidence="2" type="ORF">SAMN05192542_1207</name>
</gene>
<organism evidence="2 3">
    <name type="scientific">Paraburkholderia caballeronis</name>
    <dbReference type="NCBI Taxonomy" id="416943"/>
    <lineage>
        <taxon>Bacteria</taxon>
        <taxon>Pseudomonadati</taxon>
        <taxon>Pseudomonadota</taxon>
        <taxon>Betaproteobacteria</taxon>
        <taxon>Burkholderiales</taxon>
        <taxon>Burkholderiaceae</taxon>
        <taxon>Paraburkholderia</taxon>
    </lineage>
</organism>
<name>A0A1H7UMC5_9BURK</name>
<evidence type="ECO:0008006" key="4">
    <source>
        <dbReference type="Google" id="ProtNLM"/>
    </source>
</evidence>
<evidence type="ECO:0000313" key="3">
    <source>
        <dbReference type="Proteomes" id="UP000199120"/>
    </source>
</evidence>
<feature type="chain" id="PRO_5030029335" description="Extended Signal Peptide of Type V secretion system" evidence="1">
    <location>
        <begin position="35"/>
        <end position="176"/>
    </location>
</feature>
<dbReference type="EMBL" id="FOAJ01000020">
    <property type="protein sequence ID" value="SEL98242.1"/>
    <property type="molecule type" value="Genomic_DNA"/>
</dbReference>
<proteinExistence type="predicted"/>
<sequence>MTICLTTPASTGRCPNTRVAALLGVLFGLAAAVAAPLATAQQVVNPGDIIVERDITPRSAFASIPKSEDPVSVRATTFPKNSFDPMMASLVSDTDLTNARGSTGVAPGGILNNNSAGMQAVTRILSGNPTGSNTALGAAGAGVGAVSGIGGTISSTVTGALAPLSTALSGALGGMK</sequence>
<evidence type="ECO:0000256" key="1">
    <source>
        <dbReference type="SAM" id="SignalP"/>
    </source>
</evidence>
<dbReference type="STRING" id="416943.SAMN05445871_1219"/>
<dbReference type="AlphaFoldDB" id="A0A1H7UMC5"/>
<dbReference type="RefSeq" id="WP_244283751.1">
    <property type="nucleotide sequence ID" value="NZ_FNSR01000001.1"/>
</dbReference>
<protein>
    <recommendedName>
        <fullName evidence="4">Extended Signal Peptide of Type V secretion system</fullName>
    </recommendedName>
</protein>
<accession>A0A1H7UMC5</accession>
<evidence type="ECO:0000313" key="2">
    <source>
        <dbReference type="EMBL" id="SEL98242.1"/>
    </source>
</evidence>
<keyword evidence="3" id="KW-1185">Reference proteome</keyword>